<keyword evidence="3" id="KW-1185">Reference proteome</keyword>
<evidence type="ECO:0000256" key="1">
    <source>
        <dbReference type="SAM" id="MobiDB-lite"/>
    </source>
</evidence>
<sequence length="568" mass="63130">MAEHGIDLGVLSLSSPGSNLTLRATSRAYIASSREDANDHARLTTAALTASSSSRPWISGGQTYYLTMRISFDENIAVDRENSLVEHLAQALFESKFWQQFGMRALSKQCTDHLRSGCHEFAIQFEQEDVSTTSQRQHKLQEGVPFRDVRPPKGVGIAHLNSVCFDLHYSHHCPNKRPRSEDALSTLSSQTGWTQSEQANLEHDLLDLEEDEYDHINAWSQTTSPSAMAQHDCPSHIQDRDSEAALNWTSGGDSNSSQHLKRTLSQHARPSTDAHAMIKEYSDLLFTAIVSTMNRPARNSRITAKIISHESPKYLSECFPSLWTPGYLENVSTRAALLPTISHSLGQVCGAQAKSQALRSKLAELCRRVGSCSEDADANNIEHEAQSEFQPPLSLRLWHILDTDAYRIASASRPKPMSTSDLTPWPSHSANEDLLESRVRDILPPREPEDQCDENLLALDDEILDPHGTTTESWSTCASTLERLTSAWGRRLAEGIQDHYEQDTWPRDADEELDLVEDDLSSICESVGSLALTNSIVDLNLAEQHQTLSCDLGGPGTIVDMDDDEMLL</sequence>
<comment type="caution">
    <text evidence="2">The sequence shown here is derived from an EMBL/GenBank/DDBJ whole genome shotgun (WGS) entry which is preliminary data.</text>
</comment>
<organism evidence="2 3">
    <name type="scientific">Pseudocercospora eumusae</name>
    <dbReference type="NCBI Taxonomy" id="321146"/>
    <lineage>
        <taxon>Eukaryota</taxon>
        <taxon>Fungi</taxon>
        <taxon>Dikarya</taxon>
        <taxon>Ascomycota</taxon>
        <taxon>Pezizomycotina</taxon>
        <taxon>Dothideomycetes</taxon>
        <taxon>Dothideomycetidae</taxon>
        <taxon>Mycosphaerellales</taxon>
        <taxon>Mycosphaerellaceae</taxon>
        <taxon>Pseudocercospora</taxon>
    </lineage>
</organism>
<reference evidence="2 3" key="1">
    <citation type="submission" date="2015-07" db="EMBL/GenBank/DDBJ databases">
        <title>Comparative genomics of the Sigatoka disease complex on banana suggests a link between parallel evolutionary changes in Pseudocercospora fijiensis and Pseudocercospora eumusae and increased virulence on the banana host.</title>
        <authorList>
            <person name="Chang T.-C."/>
            <person name="Salvucci A."/>
            <person name="Crous P.W."/>
            <person name="Stergiopoulos I."/>
        </authorList>
    </citation>
    <scope>NUCLEOTIDE SEQUENCE [LARGE SCALE GENOMIC DNA]</scope>
    <source>
        <strain evidence="2 3">CBS 114824</strain>
    </source>
</reference>
<evidence type="ECO:0000313" key="3">
    <source>
        <dbReference type="Proteomes" id="UP000070133"/>
    </source>
</evidence>
<name>A0A139HWL1_9PEZI</name>
<dbReference type="STRING" id="321146.A0A139HWL1"/>
<dbReference type="EMBL" id="LFZN01000004">
    <property type="protein sequence ID" value="KXT06854.1"/>
    <property type="molecule type" value="Genomic_DNA"/>
</dbReference>
<accession>A0A139HWL1</accession>
<evidence type="ECO:0000313" key="2">
    <source>
        <dbReference type="EMBL" id="KXT06854.1"/>
    </source>
</evidence>
<feature type="region of interest" description="Disordered" evidence="1">
    <location>
        <begin position="176"/>
        <end position="196"/>
    </location>
</feature>
<proteinExistence type="predicted"/>
<dbReference type="OrthoDB" id="4187154at2759"/>
<protein>
    <submittedName>
        <fullName evidence="2">Uncharacterized protein</fullName>
    </submittedName>
</protein>
<dbReference type="AlphaFoldDB" id="A0A139HWL1"/>
<feature type="compositionally biased region" description="Polar residues" evidence="1">
    <location>
        <begin position="183"/>
        <end position="196"/>
    </location>
</feature>
<gene>
    <name evidence="2" type="ORF">AC578_7116</name>
</gene>
<dbReference type="Proteomes" id="UP000070133">
    <property type="component" value="Unassembled WGS sequence"/>
</dbReference>